<dbReference type="AlphaFoldDB" id="A0A3E1J031"/>
<organism evidence="2 3">
    <name type="scientific">Gardnerella vaginalis</name>
    <dbReference type="NCBI Taxonomy" id="2702"/>
    <lineage>
        <taxon>Bacteria</taxon>
        <taxon>Bacillati</taxon>
        <taxon>Actinomycetota</taxon>
        <taxon>Actinomycetes</taxon>
        <taxon>Bifidobacteriales</taxon>
        <taxon>Bifidobacteriaceae</taxon>
        <taxon>Gardnerella</taxon>
    </lineage>
</organism>
<evidence type="ECO:0000256" key="1">
    <source>
        <dbReference type="SAM" id="Phobius"/>
    </source>
</evidence>
<protein>
    <submittedName>
        <fullName evidence="2">Uncharacterized protein</fullName>
    </submittedName>
</protein>
<evidence type="ECO:0000313" key="2">
    <source>
        <dbReference type="EMBL" id="RFD79637.1"/>
    </source>
</evidence>
<accession>A0A3E1J031</accession>
<evidence type="ECO:0000313" key="3">
    <source>
        <dbReference type="Proteomes" id="UP000259221"/>
    </source>
</evidence>
<gene>
    <name evidence="2" type="ORF">AXE77_03955</name>
</gene>
<feature type="transmembrane region" description="Helical" evidence="1">
    <location>
        <begin position="31"/>
        <end position="50"/>
    </location>
</feature>
<sequence>MLLYNKHYVFRAEYVIKQIENGDTNMFAKKGFAIVALAAIVYAMPMSAYAQMSGSVVGIDRENIPCTASVHNNQAKLVCHHSPKFVRARIACRFWPDQLTNWIKDGVEYSGGCIFGFNDTPSGNPVTMEVGSN</sequence>
<name>A0A3E1J031_GARVA</name>
<keyword evidence="1" id="KW-0472">Membrane</keyword>
<comment type="caution">
    <text evidence="2">The sequence shown here is derived from an EMBL/GenBank/DDBJ whole genome shotgun (WGS) entry which is preliminary data.</text>
</comment>
<keyword evidence="1" id="KW-0812">Transmembrane</keyword>
<dbReference type="EMBL" id="LRTV01000007">
    <property type="protein sequence ID" value="RFD79637.1"/>
    <property type="molecule type" value="Genomic_DNA"/>
</dbReference>
<dbReference type="Proteomes" id="UP000259221">
    <property type="component" value="Unassembled WGS sequence"/>
</dbReference>
<proteinExistence type="predicted"/>
<reference evidence="2 3" key="1">
    <citation type="submission" date="2016-02" db="EMBL/GenBank/DDBJ databases">
        <authorList>
            <person name="Alioto T."/>
            <person name="Alioto T."/>
        </authorList>
    </citation>
    <scope>NUCLEOTIDE SEQUENCE [LARGE SCALE GENOMIC DNA]</scope>
    <source>
        <strain evidence="2 3">NR010</strain>
    </source>
</reference>
<keyword evidence="1" id="KW-1133">Transmembrane helix</keyword>